<dbReference type="InterPro" id="IPR019734">
    <property type="entry name" value="TPR_rpt"/>
</dbReference>
<feature type="repeat" description="TPR" evidence="3">
    <location>
        <begin position="120"/>
        <end position="153"/>
    </location>
</feature>
<reference evidence="4" key="2">
    <citation type="journal article" date="2022" name="Microbiol. Resour. Announc.">
        <title>Metagenome Sequencing to Explore Phylogenomics of Terrestrial Cyanobacteria.</title>
        <authorList>
            <person name="Ward R.D."/>
            <person name="Stajich J.E."/>
            <person name="Johansen J.R."/>
            <person name="Huntemann M."/>
            <person name="Clum A."/>
            <person name="Foster B."/>
            <person name="Foster B."/>
            <person name="Roux S."/>
            <person name="Palaniappan K."/>
            <person name="Varghese N."/>
            <person name="Mukherjee S."/>
            <person name="Reddy T.B.K."/>
            <person name="Daum C."/>
            <person name="Copeland A."/>
            <person name="Chen I.A."/>
            <person name="Ivanova N.N."/>
            <person name="Kyrpides N.C."/>
            <person name="Shapiro N."/>
            <person name="Eloe-Fadrosh E.A."/>
            <person name="Pietrasiak N."/>
        </authorList>
    </citation>
    <scope>NUCLEOTIDE SEQUENCE</scope>
    <source>
        <strain evidence="4">HA4357-MV3</strain>
    </source>
</reference>
<protein>
    <submittedName>
        <fullName evidence="4">Tetratricopeptide repeat protein</fullName>
    </submittedName>
</protein>
<evidence type="ECO:0000256" key="3">
    <source>
        <dbReference type="PROSITE-ProRule" id="PRU00339"/>
    </source>
</evidence>
<dbReference type="Pfam" id="PF13414">
    <property type="entry name" value="TPR_11"/>
    <property type="match status" value="1"/>
</dbReference>
<dbReference type="SUPFAM" id="SSF48452">
    <property type="entry name" value="TPR-like"/>
    <property type="match status" value="1"/>
</dbReference>
<gene>
    <name evidence="4" type="ORF">KME28_01195</name>
</gene>
<evidence type="ECO:0000313" key="5">
    <source>
        <dbReference type="Proteomes" id="UP000813215"/>
    </source>
</evidence>
<dbReference type="SMART" id="SM00028">
    <property type="entry name" value="TPR"/>
    <property type="match status" value="4"/>
</dbReference>
<reference evidence="4" key="1">
    <citation type="submission" date="2021-05" db="EMBL/GenBank/DDBJ databases">
        <authorList>
            <person name="Pietrasiak N."/>
            <person name="Ward R."/>
            <person name="Stajich J.E."/>
            <person name="Kurbessoian T."/>
        </authorList>
    </citation>
    <scope>NUCLEOTIDE SEQUENCE</scope>
    <source>
        <strain evidence="4">HA4357-MV3</strain>
    </source>
</reference>
<sequence length="212" mass="23768">MKPKNPLKLRFGQIACYLSLGILIVTNTSQFVSAQEQRLAQLPGGDSGQTERSQLIQIANSLLNQGNFAGAEENLRKLIKKYPKDAFGYFQLGNVLFRQNKNGEAMKQYQEAIRLDSKYALAHNGIGLVFANQEQWEDAIAEYNKALAINPNYGDALTNLAQALWEVGKRDEAIASLEKALSVFKSQNRPQRVQRIQEILRKLKVDDDPSVS</sequence>
<dbReference type="PANTHER" id="PTHR44943:SF8">
    <property type="entry name" value="TPR REPEAT-CONTAINING PROTEIN MJ0263"/>
    <property type="match status" value="1"/>
</dbReference>
<feature type="repeat" description="TPR" evidence="3">
    <location>
        <begin position="86"/>
        <end position="119"/>
    </location>
</feature>
<name>A0A9E3LQY9_9NOST</name>
<dbReference type="Pfam" id="PF13174">
    <property type="entry name" value="TPR_6"/>
    <property type="match status" value="1"/>
</dbReference>
<dbReference type="PROSITE" id="PS50005">
    <property type="entry name" value="TPR"/>
    <property type="match status" value="2"/>
</dbReference>
<evidence type="ECO:0000313" key="4">
    <source>
        <dbReference type="EMBL" id="MBW4430407.1"/>
    </source>
</evidence>
<dbReference type="AlphaFoldDB" id="A0A9E3LQY9"/>
<proteinExistence type="predicted"/>
<comment type="caution">
    <text evidence="4">The sequence shown here is derived from an EMBL/GenBank/DDBJ whole genome shotgun (WGS) entry which is preliminary data.</text>
</comment>
<dbReference type="PROSITE" id="PS50293">
    <property type="entry name" value="TPR_REGION"/>
    <property type="match status" value="1"/>
</dbReference>
<evidence type="ECO:0000256" key="1">
    <source>
        <dbReference type="ARBA" id="ARBA00022737"/>
    </source>
</evidence>
<dbReference type="Gene3D" id="1.25.40.10">
    <property type="entry name" value="Tetratricopeptide repeat domain"/>
    <property type="match status" value="2"/>
</dbReference>
<keyword evidence="1" id="KW-0677">Repeat</keyword>
<dbReference type="Proteomes" id="UP000813215">
    <property type="component" value="Unassembled WGS sequence"/>
</dbReference>
<organism evidence="4 5">
    <name type="scientific">Pelatocladus maniniholoensis HA4357-MV3</name>
    <dbReference type="NCBI Taxonomy" id="1117104"/>
    <lineage>
        <taxon>Bacteria</taxon>
        <taxon>Bacillati</taxon>
        <taxon>Cyanobacteriota</taxon>
        <taxon>Cyanophyceae</taxon>
        <taxon>Nostocales</taxon>
        <taxon>Nostocaceae</taxon>
        <taxon>Pelatocladus</taxon>
    </lineage>
</organism>
<dbReference type="Pfam" id="PF13181">
    <property type="entry name" value="TPR_8"/>
    <property type="match status" value="1"/>
</dbReference>
<dbReference type="EMBL" id="JAHHHW010000011">
    <property type="protein sequence ID" value="MBW4430407.1"/>
    <property type="molecule type" value="Genomic_DNA"/>
</dbReference>
<dbReference type="InterPro" id="IPR051685">
    <property type="entry name" value="Ycf3/AcsC/BcsC/TPR_MFPF"/>
</dbReference>
<keyword evidence="2 3" id="KW-0802">TPR repeat</keyword>
<dbReference type="InterPro" id="IPR011990">
    <property type="entry name" value="TPR-like_helical_dom_sf"/>
</dbReference>
<evidence type="ECO:0000256" key="2">
    <source>
        <dbReference type="ARBA" id="ARBA00022803"/>
    </source>
</evidence>
<accession>A0A9E3LQY9</accession>
<dbReference type="PANTHER" id="PTHR44943">
    <property type="entry name" value="CELLULOSE SYNTHASE OPERON PROTEIN C"/>
    <property type="match status" value="1"/>
</dbReference>